<dbReference type="SUPFAM" id="SSF52047">
    <property type="entry name" value="RNI-like"/>
    <property type="match status" value="1"/>
</dbReference>
<protein>
    <submittedName>
        <fullName evidence="1">29059_t:CDS:1</fullName>
    </submittedName>
</protein>
<dbReference type="Proteomes" id="UP000789901">
    <property type="component" value="Unassembled WGS sequence"/>
</dbReference>
<gene>
    <name evidence="1" type="ORF">GMARGA_LOCUS206</name>
</gene>
<dbReference type="Gene3D" id="3.80.10.10">
    <property type="entry name" value="Ribonuclease Inhibitor"/>
    <property type="match status" value="1"/>
</dbReference>
<dbReference type="EMBL" id="CAJVQB010000023">
    <property type="protein sequence ID" value="CAG8458948.1"/>
    <property type="molecule type" value="Genomic_DNA"/>
</dbReference>
<accession>A0ABM8VVU4</accession>
<dbReference type="InterPro" id="IPR032675">
    <property type="entry name" value="LRR_dom_sf"/>
</dbReference>
<reference evidence="1 2" key="1">
    <citation type="submission" date="2021-06" db="EMBL/GenBank/DDBJ databases">
        <authorList>
            <person name="Kallberg Y."/>
            <person name="Tangrot J."/>
            <person name="Rosling A."/>
        </authorList>
    </citation>
    <scope>NUCLEOTIDE SEQUENCE [LARGE SCALE GENOMIC DNA]</scope>
    <source>
        <strain evidence="1 2">120-4 pot B 10/14</strain>
    </source>
</reference>
<sequence>MPLLWSNSLRKARSDAFRVKIIDIYLSCLNKEEQKELDELLAENGELMKNLKSKKPSLFSYVNFLQQYDFYETREDAISMRLQSIISKLMDTQPELKEFNLSYIKEDCLRYGYETMPIKSSSRLFIVPSMGFQTLYKLSLCSIIFTKNALKNLASLSNLEFLSIEYSSFEEEGQEIIGNYTLPKLQSLELKKNSLTINKFLIRIKYETLKTLNIIFTNSQIENEGLNKDFFTLN</sequence>
<organism evidence="1 2">
    <name type="scientific">Gigaspora margarita</name>
    <dbReference type="NCBI Taxonomy" id="4874"/>
    <lineage>
        <taxon>Eukaryota</taxon>
        <taxon>Fungi</taxon>
        <taxon>Fungi incertae sedis</taxon>
        <taxon>Mucoromycota</taxon>
        <taxon>Glomeromycotina</taxon>
        <taxon>Glomeromycetes</taxon>
        <taxon>Diversisporales</taxon>
        <taxon>Gigasporaceae</taxon>
        <taxon>Gigaspora</taxon>
    </lineage>
</organism>
<comment type="caution">
    <text evidence="1">The sequence shown here is derived from an EMBL/GenBank/DDBJ whole genome shotgun (WGS) entry which is preliminary data.</text>
</comment>
<evidence type="ECO:0000313" key="1">
    <source>
        <dbReference type="EMBL" id="CAG8458948.1"/>
    </source>
</evidence>
<evidence type="ECO:0000313" key="2">
    <source>
        <dbReference type="Proteomes" id="UP000789901"/>
    </source>
</evidence>
<keyword evidence="2" id="KW-1185">Reference proteome</keyword>
<proteinExistence type="predicted"/>
<name>A0ABM8VVU4_GIGMA</name>